<name>A0AAP7DHJ8_PAEAL</name>
<dbReference type="RefSeq" id="WP_163976919.1">
    <property type="nucleotide sequence ID" value="NZ_JABFOR010000004.1"/>
</dbReference>
<evidence type="ECO:0000313" key="2">
    <source>
        <dbReference type="EMBL" id="NOJ69880.1"/>
    </source>
</evidence>
<dbReference type="InterPro" id="IPR000182">
    <property type="entry name" value="GNAT_dom"/>
</dbReference>
<dbReference type="PANTHER" id="PTHR43072">
    <property type="entry name" value="N-ACETYLTRANSFERASE"/>
    <property type="match status" value="1"/>
</dbReference>
<dbReference type="AlphaFoldDB" id="A0AAP7DHJ8"/>
<dbReference type="SUPFAM" id="SSF55729">
    <property type="entry name" value="Acyl-CoA N-acyltransferases (Nat)"/>
    <property type="match status" value="1"/>
</dbReference>
<comment type="caution">
    <text evidence="2">The sequence shown here is derived from an EMBL/GenBank/DDBJ whole genome shotgun (WGS) entry which is preliminary data.</text>
</comment>
<protein>
    <submittedName>
        <fullName evidence="2">GNAT family N-acetyltransferase</fullName>
    </submittedName>
</protein>
<dbReference type="PIRSF" id="PIRSF037663">
    <property type="entry name" value="Acetyltransf_GNAT_prd"/>
    <property type="match status" value="1"/>
</dbReference>
<dbReference type="Proteomes" id="UP000552038">
    <property type="component" value="Unassembled WGS sequence"/>
</dbReference>
<evidence type="ECO:0000313" key="3">
    <source>
        <dbReference type="Proteomes" id="UP000552038"/>
    </source>
</evidence>
<dbReference type="FunFam" id="3.40.630.30:FF:000133">
    <property type="entry name" value="Acetyltransferase, GNAT family"/>
    <property type="match status" value="1"/>
</dbReference>
<evidence type="ECO:0000259" key="1">
    <source>
        <dbReference type="PROSITE" id="PS51186"/>
    </source>
</evidence>
<dbReference type="Pfam" id="PF00583">
    <property type="entry name" value="Acetyltransf_1"/>
    <property type="match status" value="1"/>
</dbReference>
<dbReference type="EMBL" id="JABFOR010000004">
    <property type="protein sequence ID" value="NOJ69880.1"/>
    <property type="molecule type" value="Genomic_DNA"/>
</dbReference>
<gene>
    <name evidence="2" type="ORF">HMI46_04865</name>
</gene>
<dbReference type="InterPro" id="IPR016181">
    <property type="entry name" value="Acyl_CoA_acyltransferase"/>
</dbReference>
<dbReference type="InterPro" id="IPR017255">
    <property type="entry name" value="AcTrfase_GNAT_prd"/>
</dbReference>
<feature type="domain" description="N-acetyltransferase" evidence="1">
    <location>
        <begin position="1"/>
        <end position="156"/>
    </location>
</feature>
<accession>A0AAP7DHJ8</accession>
<proteinExistence type="predicted"/>
<sequence>MNIRAVRASDYTSVISVLNDWWGGRNMSDMLPKLFFVHFQQTSFIAEQDGEMIAFLIGFVSQTNPNEAYIHFIGVHPNYRKSGIAKRLYKTFFETVRQYDCDTVRCVTSPVNATSIAFHRRMGFQIEEGDSEVNGIPVHTNYDGRGGSRVLFVKPI</sequence>
<dbReference type="PANTHER" id="PTHR43072:SF36">
    <property type="entry name" value="RIBOSOMAL-PROTEIN-ALANINE ACETYLTRANSFERASE"/>
    <property type="match status" value="1"/>
</dbReference>
<reference evidence="2 3" key="1">
    <citation type="submission" date="2020-05" db="EMBL/GenBank/DDBJ databases">
        <title>Whole genome sequencing and identification of novel metabolites from Paenibacillus alvei strain JR949.</title>
        <authorList>
            <person name="Rajendhran J."/>
            <person name="Sree Pranav P."/>
            <person name="Mahalakshmi B."/>
            <person name="Karthikeyan R."/>
        </authorList>
    </citation>
    <scope>NUCLEOTIDE SEQUENCE [LARGE SCALE GENOMIC DNA]</scope>
    <source>
        <strain evidence="2 3">JR949</strain>
    </source>
</reference>
<organism evidence="2 3">
    <name type="scientific">Paenibacillus alvei</name>
    <name type="common">Bacillus alvei</name>
    <dbReference type="NCBI Taxonomy" id="44250"/>
    <lineage>
        <taxon>Bacteria</taxon>
        <taxon>Bacillati</taxon>
        <taxon>Bacillota</taxon>
        <taxon>Bacilli</taxon>
        <taxon>Bacillales</taxon>
        <taxon>Paenibacillaceae</taxon>
        <taxon>Paenibacillus</taxon>
    </lineage>
</organism>
<dbReference type="PROSITE" id="PS51186">
    <property type="entry name" value="GNAT"/>
    <property type="match status" value="1"/>
</dbReference>
<dbReference type="CDD" id="cd04301">
    <property type="entry name" value="NAT_SF"/>
    <property type="match status" value="1"/>
</dbReference>
<dbReference type="Gene3D" id="3.40.630.30">
    <property type="match status" value="1"/>
</dbReference>
<dbReference type="GO" id="GO:0016747">
    <property type="term" value="F:acyltransferase activity, transferring groups other than amino-acyl groups"/>
    <property type="evidence" value="ECO:0007669"/>
    <property type="project" value="InterPro"/>
</dbReference>